<protein>
    <submittedName>
        <fullName evidence="2">Sulfatase N-terminal domain-containing protein</fullName>
    </submittedName>
</protein>
<dbReference type="GO" id="GO:0005615">
    <property type="term" value="C:extracellular space"/>
    <property type="evidence" value="ECO:0007669"/>
    <property type="project" value="TreeGrafter"/>
</dbReference>
<dbReference type="Pfam" id="PF02995">
    <property type="entry name" value="DUF229"/>
    <property type="match status" value="1"/>
</dbReference>
<reference evidence="2" key="1">
    <citation type="submission" date="2022-11" db="UniProtKB">
        <authorList>
            <consortium name="WormBaseParasite"/>
        </authorList>
    </citation>
    <scope>IDENTIFICATION</scope>
</reference>
<evidence type="ECO:0000313" key="2">
    <source>
        <dbReference type="WBParaSite" id="jg1501"/>
    </source>
</evidence>
<sequence>MDIGIFKKLGYKTMIAEDWARGAFNWPGCTGFNTQPTDHYMRPFQIRVEMDKNTFETTHCREHYLFLLEYFQRFLEVYKMNKKFTMTCQLYHADDSIHLMLLEMQSKLEDSFVVIMGDHGLRFGGARYTPTGTTEDNNPALFFVSPRN</sequence>
<dbReference type="Proteomes" id="UP000887574">
    <property type="component" value="Unplaced"/>
</dbReference>
<dbReference type="PANTHER" id="PTHR10974">
    <property type="entry name" value="FI08016P-RELATED"/>
    <property type="match status" value="1"/>
</dbReference>
<keyword evidence="1" id="KW-1185">Reference proteome</keyword>
<dbReference type="WBParaSite" id="jg1501">
    <property type="protein sequence ID" value="jg1501"/>
    <property type="gene ID" value="jg1501"/>
</dbReference>
<name>A0A915D3J9_9BILA</name>
<evidence type="ECO:0000313" key="1">
    <source>
        <dbReference type="Proteomes" id="UP000887574"/>
    </source>
</evidence>
<dbReference type="SUPFAM" id="SSF53649">
    <property type="entry name" value="Alkaline phosphatase-like"/>
    <property type="match status" value="1"/>
</dbReference>
<dbReference type="PANTHER" id="PTHR10974:SF75">
    <property type="entry name" value="SULFATASE DOMAIN-CONTAINING PROTEIN"/>
    <property type="match status" value="1"/>
</dbReference>
<dbReference type="InterPro" id="IPR017850">
    <property type="entry name" value="Alkaline_phosphatase_core_sf"/>
</dbReference>
<organism evidence="1 2">
    <name type="scientific">Ditylenchus dipsaci</name>
    <dbReference type="NCBI Taxonomy" id="166011"/>
    <lineage>
        <taxon>Eukaryota</taxon>
        <taxon>Metazoa</taxon>
        <taxon>Ecdysozoa</taxon>
        <taxon>Nematoda</taxon>
        <taxon>Chromadorea</taxon>
        <taxon>Rhabditida</taxon>
        <taxon>Tylenchina</taxon>
        <taxon>Tylenchomorpha</taxon>
        <taxon>Sphaerularioidea</taxon>
        <taxon>Anguinidae</taxon>
        <taxon>Anguininae</taxon>
        <taxon>Ditylenchus</taxon>
    </lineage>
</organism>
<dbReference type="InterPro" id="IPR004245">
    <property type="entry name" value="DUF229"/>
</dbReference>
<dbReference type="AlphaFoldDB" id="A0A915D3J9"/>
<accession>A0A915D3J9</accession>
<proteinExistence type="predicted"/>